<organism evidence="7 8">
    <name type="scientific">Streptomyces cinnamoneus</name>
    <name type="common">Streptoverticillium cinnamoneum</name>
    <dbReference type="NCBI Taxonomy" id="53446"/>
    <lineage>
        <taxon>Bacteria</taxon>
        <taxon>Bacillati</taxon>
        <taxon>Actinomycetota</taxon>
        <taxon>Actinomycetes</taxon>
        <taxon>Kitasatosporales</taxon>
        <taxon>Streptomycetaceae</taxon>
        <taxon>Streptomyces</taxon>
        <taxon>Streptomyces cinnamoneus group</taxon>
    </lineage>
</organism>
<evidence type="ECO:0000313" key="8">
    <source>
        <dbReference type="Proteomes" id="UP000646244"/>
    </source>
</evidence>
<dbReference type="AlphaFoldDB" id="A0A918WE85"/>
<keyword evidence="2" id="KW-0805">Transcription regulation</keyword>
<comment type="caution">
    <text evidence="7">The sequence shown here is derived from an EMBL/GenBank/DDBJ whole genome shotgun (WGS) entry which is preliminary data.</text>
</comment>
<feature type="domain" description="HTH gntR-type" evidence="6">
    <location>
        <begin position="8"/>
        <end position="76"/>
    </location>
</feature>
<sequence>MDSKPQKPPSAKDIAARFRSKIADGAYSPGSRLPGAKNLAQELGVALMTVQGAYQQLAADGLVEGRRGSGTYVVDPKEGQPTAQQTASSLRDLQEQLHHVTSRLADLADRVAELEANRDSEALRGDK</sequence>
<gene>
    <name evidence="7" type="ORF">GCM10010507_01780</name>
</gene>
<evidence type="ECO:0000313" key="7">
    <source>
        <dbReference type="EMBL" id="GHC33064.1"/>
    </source>
</evidence>
<keyword evidence="3" id="KW-0238">DNA-binding</keyword>
<feature type="compositionally biased region" description="Polar residues" evidence="5">
    <location>
        <begin position="81"/>
        <end position="91"/>
    </location>
</feature>
<dbReference type="InterPro" id="IPR036390">
    <property type="entry name" value="WH_DNA-bd_sf"/>
</dbReference>
<keyword evidence="1" id="KW-0663">Pyridoxal phosphate</keyword>
<dbReference type="GO" id="GO:0003677">
    <property type="term" value="F:DNA binding"/>
    <property type="evidence" value="ECO:0007669"/>
    <property type="project" value="UniProtKB-KW"/>
</dbReference>
<keyword evidence="4" id="KW-0804">Transcription</keyword>
<dbReference type="InterPro" id="IPR051446">
    <property type="entry name" value="HTH_trans_reg/aminotransferase"/>
</dbReference>
<evidence type="ECO:0000256" key="3">
    <source>
        <dbReference type="ARBA" id="ARBA00023125"/>
    </source>
</evidence>
<dbReference type="SMART" id="SM00345">
    <property type="entry name" value="HTH_GNTR"/>
    <property type="match status" value="1"/>
</dbReference>
<dbReference type="InterPro" id="IPR036388">
    <property type="entry name" value="WH-like_DNA-bd_sf"/>
</dbReference>
<dbReference type="Gene3D" id="1.10.10.10">
    <property type="entry name" value="Winged helix-like DNA-binding domain superfamily/Winged helix DNA-binding domain"/>
    <property type="match status" value="1"/>
</dbReference>
<evidence type="ECO:0000256" key="5">
    <source>
        <dbReference type="SAM" id="MobiDB-lite"/>
    </source>
</evidence>
<dbReference type="SUPFAM" id="SSF46785">
    <property type="entry name" value="Winged helix' DNA-binding domain"/>
    <property type="match status" value="1"/>
</dbReference>
<dbReference type="PANTHER" id="PTHR46577:SF1">
    <property type="entry name" value="HTH-TYPE TRANSCRIPTIONAL REGULATORY PROTEIN GABR"/>
    <property type="match status" value="1"/>
</dbReference>
<dbReference type="Pfam" id="PF00392">
    <property type="entry name" value="GntR"/>
    <property type="match status" value="1"/>
</dbReference>
<feature type="region of interest" description="Disordered" evidence="5">
    <location>
        <begin position="69"/>
        <end position="91"/>
    </location>
</feature>
<dbReference type="PROSITE" id="PS50949">
    <property type="entry name" value="HTH_GNTR"/>
    <property type="match status" value="1"/>
</dbReference>
<dbReference type="Proteomes" id="UP000646244">
    <property type="component" value="Unassembled WGS sequence"/>
</dbReference>
<name>A0A918WE85_STRCJ</name>
<dbReference type="EMBL" id="BMVB01000001">
    <property type="protein sequence ID" value="GHC33064.1"/>
    <property type="molecule type" value="Genomic_DNA"/>
</dbReference>
<dbReference type="GO" id="GO:0003700">
    <property type="term" value="F:DNA-binding transcription factor activity"/>
    <property type="evidence" value="ECO:0007669"/>
    <property type="project" value="InterPro"/>
</dbReference>
<evidence type="ECO:0000256" key="1">
    <source>
        <dbReference type="ARBA" id="ARBA00022898"/>
    </source>
</evidence>
<protein>
    <recommendedName>
        <fullName evidence="6">HTH gntR-type domain-containing protein</fullName>
    </recommendedName>
</protein>
<evidence type="ECO:0000256" key="4">
    <source>
        <dbReference type="ARBA" id="ARBA00023163"/>
    </source>
</evidence>
<dbReference type="PANTHER" id="PTHR46577">
    <property type="entry name" value="HTH-TYPE TRANSCRIPTIONAL REGULATORY PROTEIN GABR"/>
    <property type="match status" value="1"/>
</dbReference>
<evidence type="ECO:0000256" key="2">
    <source>
        <dbReference type="ARBA" id="ARBA00023015"/>
    </source>
</evidence>
<evidence type="ECO:0000259" key="6">
    <source>
        <dbReference type="PROSITE" id="PS50949"/>
    </source>
</evidence>
<dbReference type="RefSeq" id="WP_190107628.1">
    <property type="nucleotide sequence ID" value="NZ_BMVB01000001.1"/>
</dbReference>
<proteinExistence type="predicted"/>
<accession>A0A918WE85</accession>
<dbReference type="CDD" id="cd07377">
    <property type="entry name" value="WHTH_GntR"/>
    <property type="match status" value="1"/>
</dbReference>
<reference evidence="7" key="2">
    <citation type="submission" date="2020-09" db="EMBL/GenBank/DDBJ databases">
        <authorList>
            <person name="Sun Q."/>
            <person name="Ohkuma M."/>
        </authorList>
    </citation>
    <scope>NUCLEOTIDE SEQUENCE</scope>
    <source>
        <strain evidence="7">JCM 4633</strain>
    </source>
</reference>
<reference evidence="7" key="1">
    <citation type="journal article" date="2014" name="Int. J. Syst. Evol. Microbiol.">
        <title>Complete genome sequence of Corynebacterium casei LMG S-19264T (=DSM 44701T), isolated from a smear-ripened cheese.</title>
        <authorList>
            <consortium name="US DOE Joint Genome Institute (JGI-PGF)"/>
            <person name="Walter F."/>
            <person name="Albersmeier A."/>
            <person name="Kalinowski J."/>
            <person name="Ruckert C."/>
        </authorList>
    </citation>
    <scope>NUCLEOTIDE SEQUENCE</scope>
    <source>
        <strain evidence="7">JCM 4633</strain>
    </source>
</reference>
<dbReference type="InterPro" id="IPR000524">
    <property type="entry name" value="Tscrpt_reg_HTH_GntR"/>
</dbReference>